<feature type="binding site" evidence="8">
    <location>
        <position position="44"/>
    </location>
    <ligand>
        <name>FAD</name>
        <dbReference type="ChEBI" id="CHEBI:57692"/>
    </ligand>
</feature>
<feature type="binding site" evidence="8">
    <location>
        <position position="18"/>
    </location>
    <ligand>
        <name>FAD</name>
        <dbReference type="ChEBI" id="CHEBI:57692"/>
    </ligand>
</feature>
<dbReference type="Gene3D" id="2.40.30.10">
    <property type="entry name" value="Translation factors"/>
    <property type="match status" value="1"/>
</dbReference>
<dbReference type="PANTHER" id="PTHR19370:SF189">
    <property type="entry name" value="CYTOCHROME C MITOCHONDRIAL IMPORT FACTOR CYC2"/>
    <property type="match status" value="1"/>
</dbReference>
<evidence type="ECO:0000259" key="9">
    <source>
        <dbReference type="Pfam" id="PF00175"/>
    </source>
</evidence>
<feature type="binding site" evidence="8">
    <location>
        <position position="20"/>
    </location>
    <ligand>
        <name>FAD</name>
        <dbReference type="ChEBI" id="CHEBI:57692"/>
    </ligand>
</feature>
<evidence type="ECO:0000256" key="7">
    <source>
        <dbReference type="ARBA" id="ARBA00023136"/>
    </source>
</evidence>
<evidence type="ECO:0000256" key="1">
    <source>
        <dbReference type="ARBA" id="ARBA00001974"/>
    </source>
</evidence>
<feature type="binding site" evidence="8">
    <location>
        <position position="19"/>
    </location>
    <ligand>
        <name>FAD</name>
        <dbReference type="ChEBI" id="CHEBI:57692"/>
    </ligand>
</feature>
<keyword evidence="5 8" id="KW-0274">FAD</keyword>
<evidence type="ECO:0000256" key="4">
    <source>
        <dbReference type="ARBA" id="ARBA00022630"/>
    </source>
</evidence>
<dbReference type="SUPFAM" id="SSF52343">
    <property type="entry name" value="Ferredoxin reductase-like, C-terminal NADP-linked domain"/>
    <property type="match status" value="1"/>
</dbReference>
<dbReference type="GO" id="GO:0016020">
    <property type="term" value="C:membrane"/>
    <property type="evidence" value="ECO:0007669"/>
    <property type="project" value="UniProtKB-SubCell"/>
</dbReference>
<gene>
    <name evidence="11" type="ORF">BCR37DRAFT_352426</name>
</gene>
<dbReference type="InterPro" id="IPR008333">
    <property type="entry name" value="Cbr1-like_FAD-bd_dom"/>
</dbReference>
<dbReference type="RefSeq" id="XP_040722119.1">
    <property type="nucleotide sequence ID" value="XM_040868126.1"/>
</dbReference>
<dbReference type="GeneID" id="63784725"/>
<dbReference type="SUPFAM" id="SSF63380">
    <property type="entry name" value="Riboflavin synthase domain-like"/>
    <property type="match status" value="1"/>
</dbReference>
<evidence type="ECO:0008006" key="13">
    <source>
        <dbReference type="Google" id="ProtNLM"/>
    </source>
</evidence>
<protein>
    <recommendedName>
        <fullName evidence="13">FAD-binding FR-type domain-containing protein</fullName>
    </recommendedName>
</protein>
<feature type="domain" description="Flavoprotein pyridine nucleotide cytochrome reductase-like FAD-binding" evidence="10">
    <location>
        <begin position="15"/>
        <end position="60"/>
    </location>
</feature>
<feature type="binding site" evidence="8">
    <location>
        <position position="37"/>
    </location>
    <ligand>
        <name>FAD</name>
        <dbReference type="ChEBI" id="CHEBI:57692"/>
    </ligand>
</feature>
<evidence type="ECO:0000256" key="2">
    <source>
        <dbReference type="ARBA" id="ARBA00004370"/>
    </source>
</evidence>
<keyword evidence="4 8" id="KW-0285">Flavoprotein</keyword>
<keyword evidence="7" id="KW-0472">Membrane</keyword>
<dbReference type="InterPro" id="IPR039261">
    <property type="entry name" value="FNR_nucleotide-bd"/>
</dbReference>
<dbReference type="OrthoDB" id="432685at2759"/>
<dbReference type="Proteomes" id="UP000193685">
    <property type="component" value="Unassembled WGS sequence"/>
</dbReference>
<dbReference type="Gene3D" id="3.40.50.80">
    <property type="entry name" value="Nucleotide-binding domain of ferredoxin-NADP reductase (FNR) module"/>
    <property type="match status" value="1"/>
</dbReference>
<evidence type="ECO:0000313" key="11">
    <source>
        <dbReference type="EMBL" id="ORY74813.1"/>
    </source>
</evidence>
<dbReference type="InterPro" id="IPR001433">
    <property type="entry name" value="OxRdtase_FAD/NAD-bd"/>
</dbReference>
<feature type="domain" description="Oxidoreductase FAD/NAD(P)-binding" evidence="9">
    <location>
        <begin position="82"/>
        <end position="190"/>
    </location>
</feature>
<keyword evidence="6" id="KW-0560">Oxidoreductase</keyword>
<evidence type="ECO:0000256" key="6">
    <source>
        <dbReference type="ARBA" id="ARBA00023002"/>
    </source>
</evidence>
<comment type="caution">
    <text evidence="11">The sequence shown here is derived from an EMBL/GenBank/DDBJ whole genome shotgun (WGS) entry which is preliminary data.</text>
</comment>
<evidence type="ECO:0000259" key="10">
    <source>
        <dbReference type="Pfam" id="PF00970"/>
    </source>
</evidence>
<reference evidence="11 12" key="1">
    <citation type="submission" date="2016-07" db="EMBL/GenBank/DDBJ databases">
        <title>Pervasive Adenine N6-methylation of Active Genes in Fungi.</title>
        <authorList>
            <consortium name="DOE Joint Genome Institute"/>
            <person name="Mondo S.J."/>
            <person name="Dannebaum R.O."/>
            <person name="Kuo R.C."/>
            <person name="Labutti K."/>
            <person name="Haridas S."/>
            <person name="Kuo A."/>
            <person name="Salamov A."/>
            <person name="Ahrendt S.R."/>
            <person name="Lipzen A."/>
            <person name="Sullivan W."/>
            <person name="Andreopoulos W.B."/>
            <person name="Clum A."/>
            <person name="Lindquist E."/>
            <person name="Daum C."/>
            <person name="Ramamoorthy G.K."/>
            <person name="Gryganskyi A."/>
            <person name="Culley D."/>
            <person name="Magnuson J.K."/>
            <person name="James T.Y."/>
            <person name="O'Malley M.A."/>
            <person name="Stajich J.E."/>
            <person name="Spatafora J.W."/>
            <person name="Visel A."/>
            <person name="Grigoriev I.V."/>
        </authorList>
    </citation>
    <scope>NUCLEOTIDE SEQUENCE [LARGE SCALE GENOMIC DNA]</scope>
    <source>
        <strain evidence="11 12">12-1054</strain>
    </source>
</reference>
<dbReference type="PANTHER" id="PTHR19370">
    <property type="entry name" value="NADH-CYTOCHROME B5 REDUCTASE"/>
    <property type="match status" value="1"/>
</dbReference>
<comment type="similarity">
    <text evidence="3">Belongs to the flavoprotein pyridine nucleotide cytochrome reductase family.</text>
</comment>
<accession>A0A1Y2ETC5</accession>
<comment type="cofactor">
    <cofactor evidence="1 8">
        <name>FAD</name>
        <dbReference type="ChEBI" id="CHEBI:57692"/>
    </cofactor>
</comment>
<evidence type="ECO:0000256" key="3">
    <source>
        <dbReference type="ARBA" id="ARBA00006105"/>
    </source>
</evidence>
<evidence type="ECO:0000256" key="5">
    <source>
        <dbReference type="ARBA" id="ARBA00022827"/>
    </source>
</evidence>
<evidence type="ECO:0000313" key="12">
    <source>
        <dbReference type="Proteomes" id="UP000193685"/>
    </source>
</evidence>
<comment type="subcellular location">
    <subcellularLocation>
        <location evidence="2">Membrane</location>
    </subcellularLocation>
</comment>
<sequence>MRPVASISVCDPSLNIQRPYTVLSHDAEQGILSILVKRYDDGDMSRFIHGKRVGGTLQLRAHPSAYIMPDYQARGIQQVMCVVGGTGVVVAIQLAEALLKQADTMPRVGIVYASRCRQERVLQDRLDAIVEQSNGHVTVRYVEDDTEGFVSQKHLQDALGLKSGWFKQPTADGNTTHVIVCGSDGFVAHIAGYKPERGQGEVGGLLAQMHLTQSVWKL</sequence>
<dbReference type="AlphaFoldDB" id="A0A1Y2ETC5"/>
<dbReference type="EMBL" id="MCFI01000028">
    <property type="protein sequence ID" value="ORY74813.1"/>
    <property type="molecule type" value="Genomic_DNA"/>
</dbReference>
<dbReference type="InterPro" id="IPR017938">
    <property type="entry name" value="Riboflavin_synthase-like_b-brl"/>
</dbReference>
<dbReference type="OMA" id="PVDIVYC"/>
<dbReference type="STRING" id="56484.A0A1Y2ETC5"/>
<organism evidence="11 12">
    <name type="scientific">Protomyces lactucae-debilis</name>
    <dbReference type="NCBI Taxonomy" id="2754530"/>
    <lineage>
        <taxon>Eukaryota</taxon>
        <taxon>Fungi</taxon>
        <taxon>Dikarya</taxon>
        <taxon>Ascomycota</taxon>
        <taxon>Taphrinomycotina</taxon>
        <taxon>Taphrinomycetes</taxon>
        <taxon>Taphrinales</taxon>
        <taxon>Protomycetaceae</taxon>
        <taxon>Protomyces</taxon>
    </lineage>
</organism>
<evidence type="ECO:0000256" key="8">
    <source>
        <dbReference type="PIRSR" id="PIRSR601834-1"/>
    </source>
</evidence>
<feature type="binding site" evidence="8">
    <location>
        <position position="35"/>
    </location>
    <ligand>
        <name>FAD</name>
        <dbReference type="ChEBI" id="CHEBI:57692"/>
    </ligand>
</feature>
<name>A0A1Y2ETC5_PROLT</name>
<dbReference type="Pfam" id="PF00970">
    <property type="entry name" value="FAD_binding_6"/>
    <property type="match status" value="1"/>
</dbReference>
<feature type="binding site" evidence="8">
    <location>
        <position position="45"/>
    </location>
    <ligand>
        <name>FAD</name>
        <dbReference type="ChEBI" id="CHEBI:57692"/>
    </ligand>
</feature>
<dbReference type="GO" id="GO:0016491">
    <property type="term" value="F:oxidoreductase activity"/>
    <property type="evidence" value="ECO:0007669"/>
    <property type="project" value="UniProtKB-KW"/>
</dbReference>
<dbReference type="GO" id="GO:0005739">
    <property type="term" value="C:mitochondrion"/>
    <property type="evidence" value="ECO:0007669"/>
    <property type="project" value="TreeGrafter"/>
</dbReference>
<keyword evidence="12" id="KW-1185">Reference proteome</keyword>
<proteinExistence type="inferred from homology"/>
<dbReference type="Pfam" id="PF00175">
    <property type="entry name" value="NAD_binding_1"/>
    <property type="match status" value="1"/>
</dbReference>
<dbReference type="InterPro" id="IPR001834">
    <property type="entry name" value="CBR-like"/>
</dbReference>